<gene>
    <name evidence="5" type="ORF">HW450_12905</name>
</gene>
<dbReference type="EMBL" id="CP059833">
    <property type="protein sequence ID" value="QMV85191.1"/>
    <property type="molecule type" value="Genomic_DNA"/>
</dbReference>
<dbReference type="Gene3D" id="3.40.190.10">
    <property type="entry name" value="Periplasmic binding protein-like II"/>
    <property type="match status" value="1"/>
</dbReference>
<dbReference type="SUPFAM" id="SSF53850">
    <property type="entry name" value="Periplasmic binding protein-like II"/>
    <property type="match status" value="1"/>
</dbReference>
<dbReference type="Gene3D" id="3.90.76.10">
    <property type="entry name" value="Dipeptide-binding Protein, Domain 1"/>
    <property type="match status" value="1"/>
</dbReference>
<sequence length="530" mass="57833">MKRPLLLIPALALTLTSCGDPGQSEASGEFPERLVLADRAAAKKYHPASGFGQTGVSPVYDGLLRPKAGSPDTIPEFEPALAAEMPTHNADATEWTVKLKTGIKFSDGSDFDSADVKASYDVARDLKAGSEVVARYNMIDEVQTPDEHTVVFRLKYPLAEMHSRLAYAITPSEKTNDSVPVADSELNTHPVGTGPYVFVSHKADETVLKANENYWGGTPPVRELVITTAADDTARAQRVVAGEVDGAAIPPAQAASVKNAKNLNIDVAHTADWRGISFPKVPELADPKVRQALNYGVDRQALIDGTLSGYGVSIDTLLSKLYGDAHNPQVGFKYDTAKAEQLLDEAGWVKGADGMRQKDGKPFHIDLFYAGNDTTRRDIAVEFASQMKKLGLEFELKSGTWDEIAPQLSKAAAVLGGGSAPYDPTVMVYEYLHTRTEATSKYANPGDYGSAELDALLDEARSEVDTDKRNELWKKAQELYFDNPSALVLLNLDHIYVSKPNGYQKPGVIIEPHIHDATWGPWWRMSEWSK</sequence>
<feature type="domain" description="Solute-binding protein family 5" evidence="4">
    <location>
        <begin position="76"/>
        <end position="435"/>
    </location>
</feature>
<dbReference type="Proteomes" id="UP000515570">
    <property type="component" value="Chromosome"/>
</dbReference>
<evidence type="ECO:0000259" key="4">
    <source>
        <dbReference type="Pfam" id="PF00496"/>
    </source>
</evidence>
<keyword evidence="3" id="KW-0732">Signal</keyword>
<accession>A0A7G5FF00</accession>
<evidence type="ECO:0000256" key="1">
    <source>
        <dbReference type="ARBA" id="ARBA00005695"/>
    </source>
</evidence>
<evidence type="ECO:0000313" key="6">
    <source>
        <dbReference type="Proteomes" id="UP000515570"/>
    </source>
</evidence>
<dbReference type="Gene3D" id="3.10.105.10">
    <property type="entry name" value="Dipeptide-binding Protein, Domain 3"/>
    <property type="match status" value="1"/>
</dbReference>
<keyword evidence="2" id="KW-0813">Transport</keyword>
<dbReference type="PIRSF" id="PIRSF002741">
    <property type="entry name" value="MppA"/>
    <property type="match status" value="1"/>
</dbReference>
<evidence type="ECO:0000256" key="3">
    <source>
        <dbReference type="ARBA" id="ARBA00022729"/>
    </source>
</evidence>
<dbReference type="Pfam" id="PF00496">
    <property type="entry name" value="SBP_bac_5"/>
    <property type="match status" value="1"/>
</dbReference>
<proteinExistence type="inferred from homology"/>
<dbReference type="PANTHER" id="PTHR30290">
    <property type="entry name" value="PERIPLASMIC BINDING COMPONENT OF ABC TRANSPORTER"/>
    <property type="match status" value="1"/>
</dbReference>
<evidence type="ECO:0000313" key="5">
    <source>
        <dbReference type="EMBL" id="QMV85191.1"/>
    </source>
</evidence>
<comment type="similarity">
    <text evidence="1">Belongs to the bacterial solute-binding protein 5 family.</text>
</comment>
<protein>
    <submittedName>
        <fullName evidence="5">ABC transporter substrate-binding protein</fullName>
    </submittedName>
</protein>
<dbReference type="PANTHER" id="PTHR30290:SF9">
    <property type="entry name" value="OLIGOPEPTIDE-BINDING PROTEIN APPA"/>
    <property type="match status" value="1"/>
</dbReference>
<keyword evidence="6" id="KW-1185">Reference proteome</keyword>
<dbReference type="InterPro" id="IPR000914">
    <property type="entry name" value="SBP_5_dom"/>
</dbReference>
<dbReference type="InterPro" id="IPR030678">
    <property type="entry name" value="Peptide/Ni-bd"/>
</dbReference>
<dbReference type="AlphaFoldDB" id="A0A7G5FF00"/>
<dbReference type="GO" id="GO:0043190">
    <property type="term" value="C:ATP-binding cassette (ABC) transporter complex"/>
    <property type="evidence" value="ECO:0007669"/>
    <property type="project" value="InterPro"/>
</dbReference>
<dbReference type="GO" id="GO:1904680">
    <property type="term" value="F:peptide transmembrane transporter activity"/>
    <property type="evidence" value="ECO:0007669"/>
    <property type="project" value="TreeGrafter"/>
</dbReference>
<dbReference type="GO" id="GO:0015833">
    <property type="term" value="P:peptide transport"/>
    <property type="evidence" value="ECO:0007669"/>
    <property type="project" value="TreeGrafter"/>
</dbReference>
<reference evidence="5 6" key="1">
    <citation type="submission" date="2020-07" db="EMBL/GenBank/DDBJ databases">
        <title>non toxigenic Corynebacterium sp. nov from a clinical source.</title>
        <authorList>
            <person name="Bernier A.-M."/>
            <person name="Bernard K."/>
        </authorList>
    </citation>
    <scope>NUCLEOTIDE SEQUENCE [LARGE SCALE GENOMIC DNA]</scope>
    <source>
        <strain evidence="6">NML 93-0612</strain>
    </source>
</reference>
<dbReference type="GO" id="GO:0042597">
    <property type="term" value="C:periplasmic space"/>
    <property type="evidence" value="ECO:0007669"/>
    <property type="project" value="UniProtKB-ARBA"/>
</dbReference>
<dbReference type="RefSeq" id="WP_182385996.1">
    <property type="nucleotide sequence ID" value="NZ_CP059833.1"/>
</dbReference>
<name>A0A7G5FF00_9CORY</name>
<dbReference type="InterPro" id="IPR039424">
    <property type="entry name" value="SBP_5"/>
</dbReference>
<evidence type="ECO:0000256" key="2">
    <source>
        <dbReference type="ARBA" id="ARBA00022448"/>
    </source>
</evidence>
<dbReference type="PROSITE" id="PS51257">
    <property type="entry name" value="PROKAR_LIPOPROTEIN"/>
    <property type="match status" value="1"/>
</dbReference>
<organism evidence="5 6">
    <name type="scientific">Corynebacterium hindlerae</name>
    <dbReference type="NCBI Taxonomy" id="699041"/>
    <lineage>
        <taxon>Bacteria</taxon>
        <taxon>Bacillati</taxon>
        <taxon>Actinomycetota</taxon>
        <taxon>Actinomycetes</taxon>
        <taxon>Mycobacteriales</taxon>
        <taxon>Corynebacteriaceae</taxon>
        <taxon>Corynebacterium</taxon>
    </lineage>
</organism>